<reference evidence="1 2" key="1">
    <citation type="submission" date="2018-06" db="EMBL/GenBank/DDBJ databases">
        <title>Chryseolinea flavus sp. nov., a member of the phylum Bacteroidetes isolated from soil.</title>
        <authorList>
            <person name="Li Y."/>
            <person name="Wang J."/>
        </authorList>
    </citation>
    <scope>NUCLEOTIDE SEQUENCE [LARGE SCALE GENOMIC DNA]</scope>
    <source>
        <strain evidence="1 2">SDU1-6</strain>
    </source>
</reference>
<dbReference type="Proteomes" id="UP000251889">
    <property type="component" value="Unassembled WGS sequence"/>
</dbReference>
<proteinExistence type="predicted"/>
<dbReference type="EMBL" id="QMFY01000014">
    <property type="protein sequence ID" value="RAV98863.1"/>
    <property type="molecule type" value="Genomic_DNA"/>
</dbReference>
<dbReference type="AlphaFoldDB" id="A0A364XYI2"/>
<organism evidence="1 2">
    <name type="scientific">Pseudochryseolinea flava</name>
    <dbReference type="NCBI Taxonomy" id="2059302"/>
    <lineage>
        <taxon>Bacteria</taxon>
        <taxon>Pseudomonadati</taxon>
        <taxon>Bacteroidota</taxon>
        <taxon>Cytophagia</taxon>
        <taxon>Cytophagales</taxon>
        <taxon>Fulvivirgaceae</taxon>
        <taxon>Pseudochryseolinea</taxon>
    </lineage>
</organism>
<evidence type="ECO:0000313" key="2">
    <source>
        <dbReference type="Proteomes" id="UP000251889"/>
    </source>
</evidence>
<keyword evidence="2" id="KW-1185">Reference proteome</keyword>
<accession>A0A364XYI2</accession>
<gene>
    <name evidence="1" type="ORF">DQQ10_21405</name>
</gene>
<protein>
    <submittedName>
        <fullName evidence="1">Uncharacterized protein</fullName>
    </submittedName>
</protein>
<sequence>MDINLVRVLKHNRIHMTLTFCSQTQPQKEMRMDMASLKKEYKKLEGKSFTDCYYLEEPLYPQT</sequence>
<name>A0A364XYI2_9BACT</name>
<comment type="caution">
    <text evidence="1">The sequence shown here is derived from an EMBL/GenBank/DDBJ whole genome shotgun (WGS) entry which is preliminary data.</text>
</comment>
<evidence type="ECO:0000313" key="1">
    <source>
        <dbReference type="EMBL" id="RAV98863.1"/>
    </source>
</evidence>